<dbReference type="Gene3D" id="3.60.10.10">
    <property type="entry name" value="Endonuclease/exonuclease/phosphatase"/>
    <property type="match status" value="1"/>
</dbReference>
<dbReference type="Pfam" id="PF03372">
    <property type="entry name" value="Exo_endo_phos"/>
    <property type="match status" value="1"/>
</dbReference>
<reference evidence="3" key="1">
    <citation type="journal article" date="2019" name="Int. J. Syst. Evol. Microbiol.">
        <title>The Global Catalogue of Microorganisms (GCM) 10K type strain sequencing project: providing services to taxonomists for standard genome sequencing and annotation.</title>
        <authorList>
            <consortium name="The Broad Institute Genomics Platform"/>
            <consortium name="The Broad Institute Genome Sequencing Center for Infectious Disease"/>
            <person name="Wu L."/>
            <person name="Ma J."/>
        </authorList>
    </citation>
    <scope>NUCLEOTIDE SEQUENCE [LARGE SCALE GENOMIC DNA]</scope>
    <source>
        <strain evidence="3">JCM 17442</strain>
    </source>
</reference>
<evidence type="ECO:0000259" key="1">
    <source>
        <dbReference type="Pfam" id="PF03372"/>
    </source>
</evidence>
<evidence type="ECO:0000313" key="2">
    <source>
        <dbReference type="EMBL" id="GAA4265642.1"/>
    </source>
</evidence>
<sequence length="248" mass="27343">MNSGGFLSTRADKTGDNVDMEPDLRIVSYNLREHLAIGELHELVTAHTMDVLCLQECDSTDIPDEINGLTLAASTKTNRLGLALYYRKDRFELLGTSLFALMKSMHDRVMAPAHERLLAARLRDRTTGQELIVADFHAAPLTATNALRRKQIGLAHEKLSELAGGIPTVMVGDFNYPWFRQGLRKHLLKTGYELSITDEPTYARPGFSGHFDFATTMGMQIGSVLSLPQGKSDHRPILLLASVAAVPA</sequence>
<gene>
    <name evidence="2" type="ORF">GCM10022256_12540</name>
</gene>
<dbReference type="EMBL" id="BAABAU010000001">
    <property type="protein sequence ID" value="GAA4265642.1"/>
    <property type="molecule type" value="Genomic_DNA"/>
</dbReference>
<name>A0ABP8E0B7_9MICO</name>
<dbReference type="InterPro" id="IPR036691">
    <property type="entry name" value="Endo/exonu/phosph_ase_sf"/>
</dbReference>
<proteinExistence type="predicted"/>
<dbReference type="InterPro" id="IPR005135">
    <property type="entry name" value="Endo/exonuclease/phosphatase"/>
</dbReference>
<dbReference type="SUPFAM" id="SSF56219">
    <property type="entry name" value="DNase I-like"/>
    <property type="match status" value="1"/>
</dbReference>
<keyword evidence="3" id="KW-1185">Reference proteome</keyword>
<dbReference type="Proteomes" id="UP001501594">
    <property type="component" value="Unassembled WGS sequence"/>
</dbReference>
<organism evidence="2 3">
    <name type="scientific">Frondihabitans peucedani</name>
    <dbReference type="NCBI Taxonomy" id="598626"/>
    <lineage>
        <taxon>Bacteria</taxon>
        <taxon>Bacillati</taxon>
        <taxon>Actinomycetota</taxon>
        <taxon>Actinomycetes</taxon>
        <taxon>Micrococcales</taxon>
        <taxon>Microbacteriaceae</taxon>
        <taxon>Frondihabitans</taxon>
    </lineage>
</organism>
<comment type="caution">
    <text evidence="2">The sequence shown here is derived from an EMBL/GenBank/DDBJ whole genome shotgun (WGS) entry which is preliminary data.</text>
</comment>
<accession>A0ABP8E0B7</accession>
<feature type="domain" description="Endonuclease/exonuclease/phosphatase" evidence="1">
    <location>
        <begin position="28"/>
        <end position="200"/>
    </location>
</feature>
<protein>
    <recommendedName>
        <fullName evidence="1">Endonuclease/exonuclease/phosphatase domain-containing protein</fullName>
    </recommendedName>
</protein>
<evidence type="ECO:0000313" key="3">
    <source>
        <dbReference type="Proteomes" id="UP001501594"/>
    </source>
</evidence>